<comment type="caution">
    <text evidence="1">The sequence shown here is derived from an EMBL/GenBank/DDBJ whole genome shotgun (WGS) entry which is preliminary data.</text>
</comment>
<proteinExistence type="predicted"/>
<reference evidence="1 2" key="1">
    <citation type="submission" date="2021-05" db="EMBL/GenBank/DDBJ databases">
        <title>The draft genome of Geobacter luticola JCM 17780.</title>
        <authorList>
            <person name="Xu Z."/>
            <person name="Masuda Y."/>
            <person name="Itoh H."/>
            <person name="Senoo K."/>
        </authorList>
    </citation>
    <scope>NUCLEOTIDE SEQUENCE [LARGE SCALE GENOMIC DNA]</scope>
    <source>
        <strain evidence="1 2">JCM 17780</strain>
    </source>
</reference>
<evidence type="ECO:0000313" key="1">
    <source>
        <dbReference type="EMBL" id="MBT0652610.1"/>
    </source>
</evidence>
<sequence length="289" mass="32698">MQTEWEQKDLFESEAARSLLDQLLSDSRLYTRTKDYKELLDFVVRLRNFAPFNAMLLQVQKPGLSYAASTWDWRERFGRTPKEGARPLLILWPFGPVALVYDVMDTEGKELPQDVSAFFAQGSIDENRIASFVPQMAKKNIECCWLDTGDQKAGAIRILERETKDKEPTFYRMNINRNHGAAVQFATLAHELGHLFLGHLGSDPFLSVPKRAAMKHAQIELEAESVAFLVCARNGVKSKSETYLSTYVTDNTTVNDVDLYQIMRAAGQVEALLGLSAHTKYDRPAGKSR</sequence>
<evidence type="ECO:0000313" key="2">
    <source>
        <dbReference type="Proteomes" id="UP000756860"/>
    </source>
</evidence>
<dbReference type="EMBL" id="JAHCVK010000001">
    <property type="protein sequence ID" value="MBT0652610.1"/>
    <property type="molecule type" value="Genomic_DNA"/>
</dbReference>
<keyword evidence="2" id="KW-1185">Reference proteome</keyword>
<dbReference type="RefSeq" id="WP_214174542.1">
    <property type="nucleotide sequence ID" value="NZ_JAHCVK010000001.1"/>
</dbReference>
<accession>A0ABS5SBQ7</accession>
<name>A0ABS5SBQ7_9BACT</name>
<gene>
    <name evidence="1" type="ORF">KI810_06050</name>
</gene>
<organism evidence="1 2">
    <name type="scientific">Geomobilimonas luticola</name>
    <dbReference type="NCBI Taxonomy" id="1114878"/>
    <lineage>
        <taxon>Bacteria</taxon>
        <taxon>Pseudomonadati</taxon>
        <taxon>Thermodesulfobacteriota</taxon>
        <taxon>Desulfuromonadia</taxon>
        <taxon>Geobacterales</taxon>
        <taxon>Geobacteraceae</taxon>
        <taxon>Geomobilimonas</taxon>
    </lineage>
</organism>
<dbReference type="Proteomes" id="UP000756860">
    <property type="component" value="Unassembled WGS sequence"/>
</dbReference>
<protein>
    <submittedName>
        <fullName evidence="1">ImmA/IrrE family metallo-endopeptidase</fullName>
    </submittedName>
</protein>